<feature type="non-terminal residue" evidence="9">
    <location>
        <position position="58"/>
    </location>
</feature>
<evidence type="ECO:0000313" key="10">
    <source>
        <dbReference type="Proteomes" id="UP000054560"/>
    </source>
</evidence>
<dbReference type="OrthoDB" id="9880441at2759"/>
<evidence type="ECO:0000256" key="8">
    <source>
        <dbReference type="ARBA" id="ARBA00023049"/>
    </source>
</evidence>
<keyword evidence="3" id="KW-0031">Aminopeptidase</keyword>
<dbReference type="GO" id="GO:0008237">
    <property type="term" value="F:metallopeptidase activity"/>
    <property type="evidence" value="ECO:0007669"/>
    <property type="project" value="UniProtKB-KW"/>
</dbReference>
<dbReference type="Proteomes" id="UP000054560">
    <property type="component" value="Unassembled WGS sequence"/>
</dbReference>
<dbReference type="RefSeq" id="XP_014144893.1">
    <property type="nucleotide sequence ID" value="XM_014289418.1"/>
</dbReference>
<gene>
    <name evidence="9" type="ORF">SARC_16480</name>
</gene>
<dbReference type="SUPFAM" id="SSF101821">
    <property type="entry name" value="Aminopeptidase/glucanase lid domain"/>
    <property type="match status" value="1"/>
</dbReference>
<dbReference type="Pfam" id="PF02127">
    <property type="entry name" value="Peptidase_M18"/>
    <property type="match status" value="1"/>
</dbReference>
<evidence type="ECO:0000256" key="6">
    <source>
        <dbReference type="ARBA" id="ARBA00022801"/>
    </source>
</evidence>
<evidence type="ECO:0000256" key="7">
    <source>
        <dbReference type="ARBA" id="ARBA00022833"/>
    </source>
</evidence>
<evidence type="ECO:0000256" key="3">
    <source>
        <dbReference type="ARBA" id="ARBA00022438"/>
    </source>
</evidence>
<dbReference type="GO" id="GO:0006508">
    <property type="term" value="P:proteolysis"/>
    <property type="evidence" value="ECO:0007669"/>
    <property type="project" value="UniProtKB-KW"/>
</dbReference>
<evidence type="ECO:0000256" key="2">
    <source>
        <dbReference type="ARBA" id="ARBA00008290"/>
    </source>
</evidence>
<dbReference type="AlphaFoldDB" id="A0A0L0F2Z0"/>
<accession>A0A0L0F2Z0</accession>
<comment type="cofactor">
    <cofactor evidence="1">
        <name>Zn(2+)</name>
        <dbReference type="ChEBI" id="CHEBI:29105"/>
    </cofactor>
</comment>
<comment type="similarity">
    <text evidence="2">Belongs to the peptidase M18 family.</text>
</comment>
<sequence length="58" mass="6765">MYYPTSALNPLVLYYRLVVSPCPKLKPRTEIKKEGWLKLGVQLYGGGTWTTWFDRDLT</sequence>
<evidence type="ECO:0000256" key="4">
    <source>
        <dbReference type="ARBA" id="ARBA00022670"/>
    </source>
</evidence>
<keyword evidence="6" id="KW-0378">Hydrolase</keyword>
<organism evidence="9 10">
    <name type="scientific">Sphaeroforma arctica JP610</name>
    <dbReference type="NCBI Taxonomy" id="667725"/>
    <lineage>
        <taxon>Eukaryota</taxon>
        <taxon>Ichthyosporea</taxon>
        <taxon>Ichthyophonida</taxon>
        <taxon>Sphaeroforma</taxon>
    </lineage>
</organism>
<name>A0A0L0F2Z0_9EUKA</name>
<dbReference type="eggNOG" id="KOG2596">
    <property type="taxonomic scope" value="Eukaryota"/>
</dbReference>
<evidence type="ECO:0000313" key="9">
    <source>
        <dbReference type="EMBL" id="KNC70991.1"/>
    </source>
</evidence>
<dbReference type="GO" id="GO:0008270">
    <property type="term" value="F:zinc ion binding"/>
    <property type="evidence" value="ECO:0007669"/>
    <property type="project" value="InterPro"/>
</dbReference>
<keyword evidence="8" id="KW-0482">Metalloprotease</keyword>
<keyword evidence="5" id="KW-0479">Metal-binding</keyword>
<keyword evidence="7" id="KW-0862">Zinc</keyword>
<dbReference type="STRING" id="667725.A0A0L0F2Z0"/>
<keyword evidence="4" id="KW-0645">Protease</keyword>
<dbReference type="PANTHER" id="PTHR28570">
    <property type="entry name" value="ASPARTYL AMINOPEPTIDASE"/>
    <property type="match status" value="1"/>
</dbReference>
<proteinExistence type="inferred from homology"/>
<dbReference type="InterPro" id="IPR001948">
    <property type="entry name" value="Peptidase_M18"/>
</dbReference>
<evidence type="ECO:0000256" key="5">
    <source>
        <dbReference type="ARBA" id="ARBA00022723"/>
    </source>
</evidence>
<dbReference type="InterPro" id="IPR023358">
    <property type="entry name" value="Peptidase_M18_dom2"/>
</dbReference>
<reference evidence="9 10" key="1">
    <citation type="submission" date="2011-02" db="EMBL/GenBank/DDBJ databases">
        <title>The Genome Sequence of Sphaeroforma arctica JP610.</title>
        <authorList>
            <consortium name="The Broad Institute Genome Sequencing Platform"/>
            <person name="Russ C."/>
            <person name="Cuomo C."/>
            <person name="Young S.K."/>
            <person name="Zeng Q."/>
            <person name="Gargeya S."/>
            <person name="Alvarado L."/>
            <person name="Berlin A."/>
            <person name="Chapman S.B."/>
            <person name="Chen Z."/>
            <person name="Freedman E."/>
            <person name="Gellesch M."/>
            <person name="Goldberg J."/>
            <person name="Griggs A."/>
            <person name="Gujja S."/>
            <person name="Heilman E."/>
            <person name="Heiman D."/>
            <person name="Howarth C."/>
            <person name="Mehta T."/>
            <person name="Neiman D."/>
            <person name="Pearson M."/>
            <person name="Roberts A."/>
            <person name="Saif S."/>
            <person name="Shea T."/>
            <person name="Shenoy N."/>
            <person name="Sisk P."/>
            <person name="Stolte C."/>
            <person name="Sykes S."/>
            <person name="White J."/>
            <person name="Yandava C."/>
            <person name="Burger G."/>
            <person name="Gray M.W."/>
            <person name="Holland P.W.H."/>
            <person name="King N."/>
            <person name="Lang F.B.F."/>
            <person name="Roger A.J."/>
            <person name="Ruiz-Trillo I."/>
            <person name="Haas B."/>
            <person name="Nusbaum C."/>
            <person name="Birren B."/>
        </authorList>
    </citation>
    <scope>NUCLEOTIDE SEQUENCE [LARGE SCALE GENOMIC DNA]</scope>
    <source>
        <strain evidence="9 10">JP610</strain>
    </source>
</reference>
<dbReference type="Gene3D" id="2.30.250.10">
    <property type="entry name" value="Aminopeptidase i, Domain 2"/>
    <property type="match status" value="1"/>
</dbReference>
<protein>
    <submittedName>
        <fullName evidence="9">Uncharacterized protein</fullName>
    </submittedName>
</protein>
<evidence type="ECO:0000256" key="1">
    <source>
        <dbReference type="ARBA" id="ARBA00001947"/>
    </source>
</evidence>
<dbReference type="GeneID" id="25916984"/>
<dbReference type="EMBL" id="KQ249763">
    <property type="protein sequence ID" value="KNC70991.1"/>
    <property type="molecule type" value="Genomic_DNA"/>
</dbReference>
<dbReference type="PANTHER" id="PTHR28570:SF16">
    <property type="entry name" value="ASPARTYL AMINOPEPTIDASE-RELATED"/>
    <property type="match status" value="1"/>
</dbReference>
<dbReference type="GO" id="GO:0005737">
    <property type="term" value="C:cytoplasm"/>
    <property type="evidence" value="ECO:0007669"/>
    <property type="project" value="UniProtKB-ARBA"/>
</dbReference>
<dbReference type="GO" id="GO:0004177">
    <property type="term" value="F:aminopeptidase activity"/>
    <property type="evidence" value="ECO:0007669"/>
    <property type="project" value="UniProtKB-KW"/>
</dbReference>
<keyword evidence="10" id="KW-1185">Reference proteome</keyword>